<dbReference type="PANTHER" id="PTHR10639:SF7">
    <property type="entry name" value="CLATHRIN LIGHT CHAIN"/>
    <property type="match status" value="1"/>
</dbReference>
<evidence type="ECO:0000256" key="2">
    <source>
        <dbReference type="ARBA" id="ARBA00005263"/>
    </source>
</evidence>
<dbReference type="EMBL" id="NAJN01001534">
    <property type="protein sequence ID" value="TKA62598.1"/>
    <property type="molecule type" value="Genomic_DNA"/>
</dbReference>
<proteinExistence type="inferred from homology"/>
<comment type="subcellular location">
    <subcellularLocation>
        <location evidence="1 6">Cytoplasmic vesicle membrane</location>
        <topology evidence="1 6">Peripheral membrane protein</topology>
        <orientation evidence="1 6">Cytoplasmic side</orientation>
    </subcellularLocation>
    <subcellularLocation>
        <location evidence="6">Membrane</location>
        <location evidence="6">Coated pit</location>
        <topology evidence="6">Peripheral membrane protein</topology>
        <orientation evidence="6">Cytoplasmic side</orientation>
    </subcellularLocation>
    <text evidence="6">Cytoplasmic face of coated pits and vesicles.</text>
</comment>
<dbReference type="GO" id="GO:0030130">
    <property type="term" value="C:clathrin coat of trans-Golgi network vesicle"/>
    <property type="evidence" value="ECO:0007669"/>
    <property type="project" value="InterPro"/>
</dbReference>
<protein>
    <recommendedName>
        <fullName evidence="6">Clathrin light chain</fullName>
    </recommendedName>
</protein>
<evidence type="ECO:0000256" key="7">
    <source>
        <dbReference type="SAM" id="MobiDB-lite"/>
    </source>
</evidence>
<organism evidence="8 9">
    <name type="scientific">Cryomyces minteri</name>
    <dbReference type="NCBI Taxonomy" id="331657"/>
    <lineage>
        <taxon>Eukaryota</taxon>
        <taxon>Fungi</taxon>
        <taxon>Dikarya</taxon>
        <taxon>Ascomycota</taxon>
        <taxon>Pezizomycotina</taxon>
        <taxon>Dothideomycetes</taxon>
        <taxon>Dothideomycetes incertae sedis</taxon>
        <taxon>Cryomyces</taxon>
    </lineage>
</organism>
<sequence length="257" mass="27465">MADRFPSLDDFNAGQTGAKGDSNFDLTSSSAEPSDFLSRERALLGDDADQFASAAENVATVEDGGDDDLLGGGGGDFHPADNAADDMGGFESSFPAIDTNNEHMAPGGTITGSGLPYLPGVSQPTSTFRDEDEDEPAVIREWRERRSLALQHRDEVSAQRKAATISAAQTAIDEFYENYNNKKEKMIAQTRKEAEEFLASREDTSAGGTSWERIAKLVDLSGKGVRGGAAGESGKARFRELLISLRKDEKAPGATGY</sequence>
<feature type="region of interest" description="Disordered" evidence="7">
    <location>
        <begin position="1"/>
        <end position="35"/>
    </location>
</feature>
<dbReference type="GO" id="GO:0006886">
    <property type="term" value="P:intracellular protein transport"/>
    <property type="evidence" value="ECO:0007669"/>
    <property type="project" value="InterPro"/>
</dbReference>
<evidence type="ECO:0000256" key="4">
    <source>
        <dbReference type="ARBA" id="ARBA00023176"/>
    </source>
</evidence>
<keyword evidence="4 6" id="KW-0168">Coated pit</keyword>
<evidence type="ECO:0000313" key="9">
    <source>
        <dbReference type="Proteomes" id="UP000308768"/>
    </source>
</evidence>
<dbReference type="STRING" id="331657.A0A4U0WJD7"/>
<keyword evidence="5 6" id="KW-0968">Cytoplasmic vesicle</keyword>
<accession>A0A4U0WJD7</accession>
<feature type="region of interest" description="Disordered" evidence="7">
    <location>
        <begin position="59"/>
        <end position="135"/>
    </location>
</feature>
<dbReference type="GO" id="GO:0032050">
    <property type="term" value="F:clathrin heavy chain binding"/>
    <property type="evidence" value="ECO:0007669"/>
    <property type="project" value="TreeGrafter"/>
</dbReference>
<dbReference type="GO" id="GO:0072583">
    <property type="term" value="P:clathrin-dependent endocytosis"/>
    <property type="evidence" value="ECO:0007669"/>
    <property type="project" value="TreeGrafter"/>
</dbReference>
<name>A0A4U0WJD7_9PEZI</name>
<dbReference type="InterPro" id="IPR000996">
    <property type="entry name" value="Clathrin_L-chain"/>
</dbReference>
<dbReference type="Pfam" id="PF01086">
    <property type="entry name" value="Clathrin_lg_ch"/>
    <property type="match status" value="1"/>
</dbReference>
<dbReference type="GO" id="GO:0005198">
    <property type="term" value="F:structural molecule activity"/>
    <property type="evidence" value="ECO:0007669"/>
    <property type="project" value="InterPro"/>
</dbReference>
<dbReference type="OrthoDB" id="5512at2759"/>
<comment type="caution">
    <text evidence="8">The sequence shown here is derived from an EMBL/GenBank/DDBJ whole genome shotgun (WGS) entry which is preliminary data.</text>
</comment>
<dbReference type="PANTHER" id="PTHR10639">
    <property type="entry name" value="CLATHRIN LIGHT CHAIN"/>
    <property type="match status" value="1"/>
</dbReference>
<dbReference type="GO" id="GO:0030132">
    <property type="term" value="C:clathrin coat of coated pit"/>
    <property type="evidence" value="ECO:0007669"/>
    <property type="project" value="InterPro"/>
</dbReference>
<comment type="function">
    <text evidence="6">Clathrin is the major protein of the polyhedral coat of coated pits and vesicles.</text>
</comment>
<reference evidence="8 9" key="1">
    <citation type="submission" date="2017-03" db="EMBL/GenBank/DDBJ databases">
        <title>Genomes of endolithic fungi from Antarctica.</title>
        <authorList>
            <person name="Coleine C."/>
            <person name="Masonjones S."/>
            <person name="Stajich J.E."/>
        </authorList>
    </citation>
    <scope>NUCLEOTIDE SEQUENCE [LARGE SCALE GENOMIC DNA]</scope>
    <source>
        <strain evidence="8 9">CCFEE 5187</strain>
    </source>
</reference>
<dbReference type="Proteomes" id="UP000308768">
    <property type="component" value="Unassembled WGS sequence"/>
</dbReference>
<keyword evidence="9" id="KW-1185">Reference proteome</keyword>
<comment type="similarity">
    <text evidence="2 6">Belongs to the clathrin light chain family.</text>
</comment>
<keyword evidence="3 6" id="KW-0472">Membrane</keyword>
<evidence type="ECO:0000313" key="8">
    <source>
        <dbReference type="EMBL" id="TKA62598.1"/>
    </source>
</evidence>
<evidence type="ECO:0000256" key="1">
    <source>
        <dbReference type="ARBA" id="ARBA00004180"/>
    </source>
</evidence>
<evidence type="ECO:0000256" key="5">
    <source>
        <dbReference type="ARBA" id="ARBA00023329"/>
    </source>
</evidence>
<gene>
    <name evidence="8" type="ORF">B0A49_08615</name>
</gene>
<evidence type="ECO:0000256" key="3">
    <source>
        <dbReference type="ARBA" id="ARBA00023136"/>
    </source>
</evidence>
<dbReference type="AlphaFoldDB" id="A0A4U0WJD7"/>
<evidence type="ECO:0000256" key="6">
    <source>
        <dbReference type="RuleBase" id="RU363137"/>
    </source>
</evidence>